<evidence type="ECO:0000313" key="1">
    <source>
        <dbReference type="EMBL" id="KAK7458917.1"/>
    </source>
</evidence>
<evidence type="ECO:0000313" key="2">
    <source>
        <dbReference type="EMBL" id="KAK7477499.1"/>
    </source>
</evidence>
<gene>
    <name evidence="2" type="ORF">BaRGS_00031263</name>
    <name evidence="1" type="ORF">BaRGS_00039091</name>
</gene>
<keyword evidence="3" id="KW-1185">Reference proteome</keyword>
<organism evidence="2 3">
    <name type="scientific">Batillaria attramentaria</name>
    <dbReference type="NCBI Taxonomy" id="370345"/>
    <lineage>
        <taxon>Eukaryota</taxon>
        <taxon>Metazoa</taxon>
        <taxon>Spiralia</taxon>
        <taxon>Lophotrochozoa</taxon>
        <taxon>Mollusca</taxon>
        <taxon>Gastropoda</taxon>
        <taxon>Caenogastropoda</taxon>
        <taxon>Sorbeoconcha</taxon>
        <taxon>Cerithioidea</taxon>
        <taxon>Batillariidae</taxon>
        <taxon>Batillaria</taxon>
    </lineage>
</organism>
<proteinExistence type="predicted"/>
<protein>
    <submittedName>
        <fullName evidence="2">Uncharacterized protein</fullName>
    </submittedName>
</protein>
<dbReference type="EMBL" id="JACVVK020000348">
    <property type="protein sequence ID" value="KAK7477499.1"/>
    <property type="molecule type" value="Genomic_DNA"/>
</dbReference>
<dbReference type="EMBL" id="JACVVK020000663">
    <property type="protein sequence ID" value="KAK7458917.1"/>
    <property type="molecule type" value="Genomic_DNA"/>
</dbReference>
<reference evidence="2" key="1">
    <citation type="submission" date="2020-09" db="EMBL/GenBank/DDBJ databases">
        <authorList>
            <person name="Won Y."/>
        </authorList>
    </citation>
    <scope>NUCLEOTIDE SEQUENCE</scope>
    <source>
        <strain evidence="2">Wonlab-2016</strain>
        <tissue evidence="2">Foot muscle</tissue>
    </source>
</reference>
<comment type="caution">
    <text evidence="2">The sequence shown here is derived from an EMBL/GenBank/DDBJ whole genome shotgun (WGS) entry which is preliminary data.</text>
</comment>
<reference evidence="2" key="3">
    <citation type="submission" date="2023-01" db="EMBL/GenBank/DDBJ databases">
        <authorList>
            <person name="Patra A."/>
        </authorList>
    </citation>
    <scope>NUCLEOTIDE SEQUENCE</scope>
    <source>
        <strain evidence="2">Wonlab-2016</strain>
        <tissue evidence="2">Foot muscle</tissue>
    </source>
</reference>
<evidence type="ECO:0000313" key="3">
    <source>
        <dbReference type="Proteomes" id="UP001519460"/>
    </source>
</evidence>
<accession>A0ABD0JR74</accession>
<dbReference type="Proteomes" id="UP001519460">
    <property type="component" value="Unassembled WGS sequence"/>
</dbReference>
<dbReference type="AlphaFoldDB" id="A0ABD0JR74"/>
<sequence length="97" mass="11261">MCRLRAYFKNEVGAFKMRSFIRSEKKRIRFYWAMLCREINTSEYGISHQALPCSKRWPSLVSAIPQKGKSLWRHMVSSQTPADPVIAPWIQDSRAGA</sequence>
<name>A0ABD0JR74_9CAEN</name>
<reference evidence="2 3" key="2">
    <citation type="journal article" date="2023" name="Sci. Data">
        <title>Genome assembly of the Korean intertidal mud-creeper Batillaria attramentaria.</title>
        <authorList>
            <person name="Patra A.K."/>
            <person name="Ho P.T."/>
            <person name="Jun S."/>
            <person name="Lee S.J."/>
            <person name="Kim Y."/>
            <person name="Won Y.J."/>
        </authorList>
    </citation>
    <scope>NUCLEOTIDE SEQUENCE [LARGE SCALE GENOMIC DNA]</scope>
    <source>
        <strain evidence="2">Wonlab-2016</strain>
    </source>
</reference>